<reference evidence="6" key="1">
    <citation type="submission" date="2016-11" db="EMBL/GenBank/DDBJ databases">
        <authorList>
            <person name="Varghese N."/>
            <person name="Submissions S."/>
        </authorList>
    </citation>
    <scope>NUCLEOTIDE SEQUENCE [LARGE SCALE GENOMIC DNA]</scope>
    <source>
        <strain evidence="6">YL228</strain>
    </source>
</reference>
<dbReference type="SUPFAM" id="SSF46689">
    <property type="entry name" value="Homeodomain-like"/>
    <property type="match status" value="2"/>
</dbReference>
<feature type="domain" description="HTH araC/xylS-type" evidence="4">
    <location>
        <begin position="184"/>
        <end position="282"/>
    </location>
</feature>
<evidence type="ECO:0000256" key="3">
    <source>
        <dbReference type="ARBA" id="ARBA00023163"/>
    </source>
</evidence>
<accession>A0A1K1PJJ6</accession>
<sequence>MIKHLSGDFETVEYDTQKYAMLYDNVQNEEYPVHWHNAVELIMPIKNEYTVTVNAMDYLVPENDVLIIPPGELHSMPAIPGRRIIFQCDNSILGEISALEPVMRSLNAPVLINGDMDKELHVLAKKTMLDILSLYNSKSELADVKIYVKVIELFMALREYQLEQQKIVMDCDDEKIDEYSEKFGTVLKYIDNNFMYDITLEQLADVAGYSKYHFSRIFKQYNSMSYLQYINARRTKAAELLLLDPSIPITEVAMRSGFKSLTTFNRIFKEIKHCTPTDFKKLYALR</sequence>
<dbReference type="InterPro" id="IPR003313">
    <property type="entry name" value="AraC-bd"/>
</dbReference>
<dbReference type="SUPFAM" id="SSF51215">
    <property type="entry name" value="Regulatory protein AraC"/>
    <property type="match status" value="1"/>
</dbReference>
<dbReference type="Gene3D" id="2.60.120.10">
    <property type="entry name" value="Jelly Rolls"/>
    <property type="match status" value="1"/>
</dbReference>
<dbReference type="InterPro" id="IPR009057">
    <property type="entry name" value="Homeodomain-like_sf"/>
</dbReference>
<evidence type="ECO:0000313" key="5">
    <source>
        <dbReference type="EMBL" id="SFW47970.1"/>
    </source>
</evidence>
<evidence type="ECO:0000256" key="2">
    <source>
        <dbReference type="ARBA" id="ARBA00023125"/>
    </source>
</evidence>
<proteinExistence type="predicted"/>
<gene>
    <name evidence="5" type="ORF">SAMN02910280_2819</name>
</gene>
<dbReference type="SMART" id="SM00342">
    <property type="entry name" value="HTH_ARAC"/>
    <property type="match status" value="1"/>
</dbReference>
<dbReference type="Proteomes" id="UP000183461">
    <property type="component" value="Unassembled WGS sequence"/>
</dbReference>
<dbReference type="RefSeq" id="WP_072301004.1">
    <property type="nucleotide sequence ID" value="NZ_FPIP01000009.1"/>
</dbReference>
<dbReference type="AlphaFoldDB" id="A0A1K1PJJ6"/>
<dbReference type="InterPro" id="IPR014710">
    <property type="entry name" value="RmlC-like_jellyroll"/>
</dbReference>
<dbReference type="GO" id="GO:0003700">
    <property type="term" value="F:DNA-binding transcription factor activity"/>
    <property type="evidence" value="ECO:0007669"/>
    <property type="project" value="InterPro"/>
</dbReference>
<dbReference type="InterPro" id="IPR037923">
    <property type="entry name" value="HTH-like"/>
</dbReference>
<dbReference type="InterPro" id="IPR018060">
    <property type="entry name" value="HTH_AraC"/>
</dbReference>
<keyword evidence="1" id="KW-0805">Transcription regulation</keyword>
<dbReference type="Gene3D" id="1.10.10.60">
    <property type="entry name" value="Homeodomain-like"/>
    <property type="match status" value="2"/>
</dbReference>
<dbReference type="CDD" id="cd02208">
    <property type="entry name" value="cupin_RmlC-like"/>
    <property type="match status" value="1"/>
</dbReference>
<dbReference type="PANTHER" id="PTHR43280:SF2">
    <property type="entry name" value="HTH-TYPE TRANSCRIPTIONAL REGULATOR EXSA"/>
    <property type="match status" value="1"/>
</dbReference>
<evidence type="ECO:0000256" key="1">
    <source>
        <dbReference type="ARBA" id="ARBA00023015"/>
    </source>
</evidence>
<dbReference type="Pfam" id="PF12833">
    <property type="entry name" value="HTH_18"/>
    <property type="match status" value="1"/>
</dbReference>
<dbReference type="PANTHER" id="PTHR43280">
    <property type="entry name" value="ARAC-FAMILY TRANSCRIPTIONAL REGULATOR"/>
    <property type="match status" value="1"/>
</dbReference>
<evidence type="ECO:0000259" key="4">
    <source>
        <dbReference type="PROSITE" id="PS01124"/>
    </source>
</evidence>
<name>A0A1K1PJJ6_RUMFL</name>
<dbReference type="EMBL" id="FPIP01000009">
    <property type="protein sequence ID" value="SFW47970.1"/>
    <property type="molecule type" value="Genomic_DNA"/>
</dbReference>
<protein>
    <submittedName>
        <fullName evidence="5">AraC-type DNA-binding protein</fullName>
    </submittedName>
</protein>
<dbReference type="Pfam" id="PF02311">
    <property type="entry name" value="AraC_binding"/>
    <property type="match status" value="1"/>
</dbReference>
<keyword evidence="3" id="KW-0804">Transcription</keyword>
<organism evidence="5 6">
    <name type="scientific">Ruminococcus flavefaciens</name>
    <dbReference type="NCBI Taxonomy" id="1265"/>
    <lineage>
        <taxon>Bacteria</taxon>
        <taxon>Bacillati</taxon>
        <taxon>Bacillota</taxon>
        <taxon>Clostridia</taxon>
        <taxon>Eubacteriales</taxon>
        <taxon>Oscillospiraceae</taxon>
        <taxon>Ruminococcus</taxon>
    </lineage>
</organism>
<dbReference type="GO" id="GO:0043565">
    <property type="term" value="F:sequence-specific DNA binding"/>
    <property type="evidence" value="ECO:0007669"/>
    <property type="project" value="InterPro"/>
</dbReference>
<keyword evidence="2 5" id="KW-0238">DNA-binding</keyword>
<dbReference type="PROSITE" id="PS01124">
    <property type="entry name" value="HTH_ARAC_FAMILY_2"/>
    <property type="match status" value="1"/>
</dbReference>
<evidence type="ECO:0000313" key="6">
    <source>
        <dbReference type="Proteomes" id="UP000183461"/>
    </source>
</evidence>